<dbReference type="GO" id="GO:0071978">
    <property type="term" value="P:bacterial-type flagellum-dependent swarming motility"/>
    <property type="evidence" value="ECO:0007669"/>
    <property type="project" value="TreeGrafter"/>
</dbReference>
<keyword evidence="12" id="KW-0282">Flagellum</keyword>
<dbReference type="GO" id="GO:0009425">
    <property type="term" value="C:bacterial-type flagellum basal body"/>
    <property type="evidence" value="ECO:0007669"/>
    <property type="project" value="InterPro"/>
</dbReference>
<evidence type="ECO:0000256" key="11">
    <source>
        <dbReference type="SAM" id="SignalP"/>
    </source>
</evidence>
<keyword evidence="8" id="KW-1133">Transmembrane helix</keyword>
<keyword evidence="6" id="KW-0812">Transmembrane</keyword>
<comment type="similarity">
    <text evidence="3 10">Belongs to the FliL family.</text>
</comment>
<comment type="caution">
    <text evidence="12">The sequence shown here is derived from an EMBL/GenBank/DDBJ whole genome shotgun (WGS) entry which is preliminary data.</text>
</comment>
<feature type="chain" id="PRO_5040980119" description="Flagellar protein FliL" evidence="11">
    <location>
        <begin position="26"/>
        <end position="155"/>
    </location>
</feature>
<dbReference type="Proteomes" id="UP001155604">
    <property type="component" value="Unassembled WGS sequence"/>
</dbReference>
<keyword evidence="4" id="KW-1003">Cell membrane</keyword>
<keyword evidence="11" id="KW-0732">Signal</keyword>
<dbReference type="GO" id="GO:0005886">
    <property type="term" value="C:plasma membrane"/>
    <property type="evidence" value="ECO:0007669"/>
    <property type="project" value="UniProtKB-SubCell"/>
</dbReference>
<gene>
    <name evidence="12" type="ORF">NE536_11925</name>
</gene>
<proteinExistence type="inferred from homology"/>
<dbReference type="PANTHER" id="PTHR35091:SF2">
    <property type="entry name" value="FLAGELLAR PROTEIN FLIL"/>
    <property type="match status" value="1"/>
</dbReference>
<evidence type="ECO:0000256" key="5">
    <source>
        <dbReference type="ARBA" id="ARBA00022500"/>
    </source>
</evidence>
<name>A0A9X2WVX9_9GAMM</name>
<keyword evidence="13" id="KW-1185">Reference proteome</keyword>
<dbReference type="AlphaFoldDB" id="A0A9X2WVX9"/>
<evidence type="ECO:0000256" key="8">
    <source>
        <dbReference type="ARBA" id="ARBA00022989"/>
    </source>
</evidence>
<dbReference type="RefSeq" id="WP_261272816.1">
    <property type="nucleotide sequence ID" value="NZ_JAMTCC010000018.1"/>
</dbReference>
<dbReference type="Pfam" id="PF03748">
    <property type="entry name" value="FliL"/>
    <property type="match status" value="1"/>
</dbReference>
<dbReference type="PANTHER" id="PTHR35091">
    <property type="entry name" value="FLAGELLAR PROTEIN FLIL"/>
    <property type="match status" value="1"/>
</dbReference>
<dbReference type="EMBL" id="JAMTCC010000018">
    <property type="protein sequence ID" value="MCT7946062.1"/>
    <property type="molecule type" value="Genomic_DNA"/>
</dbReference>
<comment type="subcellular location">
    <subcellularLocation>
        <location evidence="10">Cell inner membrane</location>
    </subcellularLocation>
    <subcellularLocation>
        <location evidence="2">Cell membrane</location>
        <topology evidence="2">Single-pass membrane protein</topology>
    </subcellularLocation>
</comment>
<protein>
    <recommendedName>
        <fullName evidence="10">Flagellar protein FliL</fullName>
    </recommendedName>
</protein>
<keyword evidence="5 10" id="KW-0145">Chemotaxis</keyword>
<evidence type="ECO:0000256" key="1">
    <source>
        <dbReference type="ARBA" id="ARBA00002254"/>
    </source>
</evidence>
<keyword evidence="7 10" id="KW-0283">Flagellar rotation</keyword>
<keyword evidence="10" id="KW-0997">Cell inner membrane</keyword>
<keyword evidence="9 10" id="KW-0472">Membrane</keyword>
<keyword evidence="12" id="KW-0966">Cell projection</keyword>
<sequence>MAILKSRLVKIILALLVLISSTAGAFWIGTSSGDWKLAELFASEPEVKPVPVAKFYPLEKFVISIPGDKYPHYMLLEMSLKSRNPNMKTVLLESDPLIRNAMMKMFSRKTFEQLNHLDQLDSLQSEALILMVKVLSDNQLPSDIDEVLFTRMVIQ</sequence>
<keyword evidence="12" id="KW-0969">Cilium</keyword>
<feature type="signal peptide" evidence="11">
    <location>
        <begin position="1"/>
        <end position="25"/>
    </location>
</feature>
<evidence type="ECO:0000313" key="13">
    <source>
        <dbReference type="Proteomes" id="UP001155604"/>
    </source>
</evidence>
<evidence type="ECO:0000256" key="2">
    <source>
        <dbReference type="ARBA" id="ARBA00004162"/>
    </source>
</evidence>
<evidence type="ECO:0000256" key="4">
    <source>
        <dbReference type="ARBA" id="ARBA00022475"/>
    </source>
</evidence>
<dbReference type="InterPro" id="IPR005503">
    <property type="entry name" value="FliL"/>
</dbReference>
<evidence type="ECO:0000313" key="12">
    <source>
        <dbReference type="EMBL" id="MCT7946062.1"/>
    </source>
</evidence>
<comment type="function">
    <text evidence="1 10">Controls the rotational direction of flagella during chemotaxis.</text>
</comment>
<dbReference type="GO" id="GO:0006935">
    <property type="term" value="P:chemotaxis"/>
    <property type="evidence" value="ECO:0007669"/>
    <property type="project" value="UniProtKB-KW"/>
</dbReference>
<evidence type="ECO:0000256" key="7">
    <source>
        <dbReference type="ARBA" id="ARBA00022779"/>
    </source>
</evidence>
<reference evidence="12" key="1">
    <citation type="journal article" date="2023" name="Int. J. Syst. Evol. Microbiol.">
        <title>&lt;i&gt;Shewanella septentrionalis&lt;/i&gt; sp. nov. and &lt;i&gt;Shewanella holmiensis&lt;/i&gt; sp. nov., isolated from Baltic Sea water and sediments.</title>
        <authorList>
            <person name="Martin-Rodriguez A.J."/>
            <person name="Thorell K."/>
            <person name="Joffre E."/>
            <person name="Jensie-Markopoulos S."/>
            <person name="Moore E.R.B."/>
            <person name="Sjoling A."/>
        </authorList>
    </citation>
    <scope>NUCLEOTIDE SEQUENCE</scope>
    <source>
        <strain evidence="12">SP1W3</strain>
    </source>
</reference>
<accession>A0A9X2WVX9</accession>
<evidence type="ECO:0000256" key="10">
    <source>
        <dbReference type="RuleBase" id="RU364125"/>
    </source>
</evidence>
<evidence type="ECO:0000256" key="3">
    <source>
        <dbReference type="ARBA" id="ARBA00008281"/>
    </source>
</evidence>
<evidence type="ECO:0000256" key="9">
    <source>
        <dbReference type="ARBA" id="ARBA00023136"/>
    </source>
</evidence>
<evidence type="ECO:0000256" key="6">
    <source>
        <dbReference type="ARBA" id="ARBA00022692"/>
    </source>
</evidence>
<organism evidence="12 13">
    <name type="scientific">Shewanella septentrionalis</name>
    <dbReference type="NCBI Taxonomy" id="2952223"/>
    <lineage>
        <taxon>Bacteria</taxon>
        <taxon>Pseudomonadati</taxon>
        <taxon>Pseudomonadota</taxon>
        <taxon>Gammaproteobacteria</taxon>
        <taxon>Alteromonadales</taxon>
        <taxon>Shewanellaceae</taxon>
        <taxon>Shewanella</taxon>
    </lineage>
</organism>